<name>A0A9X8MT37_9ACTN</name>
<evidence type="ECO:0000313" key="2">
    <source>
        <dbReference type="Proteomes" id="UP000184388"/>
    </source>
</evidence>
<organism evidence="1 2">
    <name type="scientific">Streptomyces yunnanensis</name>
    <dbReference type="NCBI Taxonomy" id="156453"/>
    <lineage>
        <taxon>Bacteria</taxon>
        <taxon>Bacillati</taxon>
        <taxon>Actinomycetota</taxon>
        <taxon>Actinomycetes</taxon>
        <taxon>Kitasatosporales</taxon>
        <taxon>Streptomycetaceae</taxon>
        <taxon>Streptomyces</taxon>
    </lineage>
</organism>
<dbReference type="EMBL" id="FRBK01000006">
    <property type="protein sequence ID" value="SHL73234.1"/>
    <property type="molecule type" value="Genomic_DNA"/>
</dbReference>
<gene>
    <name evidence="1" type="ORF">SAMN05216268_1068</name>
</gene>
<evidence type="ECO:0000313" key="1">
    <source>
        <dbReference type="EMBL" id="SHL73234.1"/>
    </source>
</evidence>
<protein>
    <submittedName>
        <fullName evidence="1">Uncharacterized protein</fullName>
    </submittedName>
</protein>
<proteinExistence type="predicted"/>
<comment type="caution">
    <text evidence="1">The sequence shown here is derived from an EMBL/GenBank/DDBJ whole genome shotgun (WGS) entry which is preliminary data.</text>
</comment>
<reference evidence="2" key="1">
    <citation type="submission" date="2016-11" db="EMBL/GenBank/DDBJ databases">
        <authorList>
            <person name="Jaros S."/>
            <person name="Januszkiewicz K."/>
            <person name="Wedrychowicz H."/>
        </authorList>
    </citation>
    <scope>NUCLEOTIDE SEQUENCE [LARGE SCALE GENOMIC DNA]</scope>
    <source>
        <strain evidence="2">CGMCC 4.3555</strain>
    </source>
</reference>
<dbReference type="AlphaFoldDB" id="A0A9X8MT37"/>
<dbReference type="Proteomes" id="UP000184388">
    <property type="component" value="Unassembled WGS sequence"/>
</dbReference>
<sequence>MNAIQTSTRSVADPTVLAEVRQRLLADPSHSDAAVSATSMSLFLVQHPEARVSEMDDYPEFAARFTTTEDDAR</sequence>
<accession>A0A9X8MT37</accession>